<evidence type="ECO:0000256" key="7">
    <source>
        <dbReference type="ARBA" id="ARBA00022729"/>
    </source>
</evidence>
<sequence length="845" mass="93367">MLGNTQTRHAATRRITLATALFLTTTALVSLTPLSAVAQTGAVSPSAQSFAISARPLGEALLLFSHQTHLQITSQGPMLTGRRSTAVSGHFTPSEALTRLLSGTGLTFRSEAGGAIQIVPAAANITLGPVRVGGTLAHQDPTGPGVGYVADTTMAGTKTNTPITEIPNSIYVITKQQMVDQQPQSITDALRYTPGIYAEAYGGGSTGAAGSLNGNIFQRGFKAWQFVDGLMTHSTSAGETTFLERIEAVNGPASVMYGQITPGGMIGMSLKKPTDTPLHQVSVGFGNWGRYEATVDISDKITKSGNLRYRVAAIGVTQGTQVNYVDYHRVGVLPSITWDIDPKTSLTLMGMYMYTPGDGSNTSGLPAIGTRFTDNMPRISRSTFFGEPNWNQSGEKDAMFEYQFKHEFKKYINFSQTFRWEDTNFDKLNAYYDSNVSPGVISVSPWQNQITANQEALDTRFYGIINTGPIQHTWVVGNDFRYYSYKDTTTFDDRPEPTLNVYNPQYQYEPCYSMTSDRCNVFSYSPNSSYFQEGVYFQDQIKWKNISVILGGRQDWAHQETSTTSSNNSNGTTESYAATKKGQSDKAFTWRGGVVYNTKFGLHPYFSYSTSFIPQTGQTNYLGQPFSPLTGKQLEAGLKYKVPNRDILFTASAFDIVENHYLIDDMVHTNFSKDAGTVKSRGFEVSANANITKSLKVVASYTFEDVRFGKSTNTDKIYYPLTNSNGAYVSEKGKFVPYVPRNMFNVFADYTFRKSLLSGFGVNGGVRYVGFTYSDNVESYKVPSYFLFDIGAHYDFGSAVSMLRGLKAQVAISNLTNKYYESGCYRRLCYLGQGRRIYGNLMYNW</sequence>
<evidence type="ECO:0000256" key="9">
    <source>
        <dbReference type="ARBA" id="ARBA00023065"/>
    </source>
</evidence>
<dbReference type="Pfam" id="PF00593">
    <property type="entry name" value="TonB_dep_Rec_b-barrel"/>
    <property type="match status" value="1"/>
</dbReference>
<dbReference type="PROSITE" id="PS52016">
    <property type="entry name" value="TONB_DEPENDENT_REC_3"/>
    <property type="match status" value="1"/>
</dbReference>
<keyword evidence="11 14" id="KW-0472">Membrane</keyword>
<evidence type="ECO:0000256" key="3">
    <source>
        <dbReference type="ARBA" id="ARBA00022448"/>
    </source>
</evidence>
<evidence type="ECO:0000313" key="20">
    <source>
        <dbReference type="Proteomes" id="UP000530320"/>
    </source>
</evidence>
<keyword evidence="10 15" id="KW-0798">TonB box</keyword>
<evidence type="ECO:0000256" key="4">
    <source>
        <dbReference type="ARBA" id="ARBA00022452"/>
    </source>
</evidence>
<keyword evidence="6 14" id="KW-0812">Transmembrane</keyword>
<evidence type="ECO:0000256" key="2">
    <source>
        <dbReference type="ARBA" id="ARBA00009810"/>
    </source>
</evidence>
<dbReference type="GO" id="GO:0015344">
    <property type="term" value="F:siderophore uptake transmembrane transporter activity"/>
    <property type="evidence" value="ECO:0007669"/>
    <property type="project" value="TreeGrafter"/>
</dbReference>
<dbReference type="CDD" id="cd01347">
    <property type="entry name" value="ligand_gated_channel"/>
    <property type="match status" value="1"/>
</dbReference>
<evidence type="ECO:0000256" key="13">
    <source>
        <dbReference type="ARBA" id="ARBA00023237"/>
    </source>
</evidence>
<dbReference type="Pfam" id="PF07660">
    <property type="entry name" value="STN"/>
    <property type="match status" value="1"/>
</dbReference>
<evidence type="ECO:0000256" key="12">
    <source>
        <dbReference type="ARBA" id="ARBA00023170"/>
    </source>
</evidence>
<dbReference type="GO" id="GO:0009279">
    <property type="term" value="C:cell outer membrane"/>
    <property type="evidence" value="ECO:0007669"/>
    <property type="project" value="UniProtKB-SubCell"/>
</dbReference>
<dbReference type="InterPro" id="IPR037066">
    <property type="entry name" value="Plug_dom_sf"/>
</dbReference>
<evidence type="ECO:0000256" key="6">
    <source>
        <dbReference type="ARBA" id="ARBA00022692"/>
    </source>
</evidence>
<keyword evidence="3 14" id="KW-0813">Transport</keyword>
<dbReference type="InterPro" id="IPR012910">
    <property type="entry name" value="Plug_dom"/>
</dbReference>
<dbReference type="InterPro" id="IPR036942">
    <property type="entry name" value="Beta-barrel_TonB_sf"/>
</dbReference>
<accession>A0A7W4K3H7</accession>
<dbReference type="Gene3D" id="2.170.130.10">
    <property type="entry name" value="TonB-dependent receptor, plug domain"/>
    <property type="match status" value="1"/>
</dbReference>
<keyword evidence="13 14" id="KW-0998">Cell outer membrane</keyword>
<comment type="similarity">
    <text evidence="2 14 15">Belongs to the TonB-dependent receptor family.</text>
</comment>
<keyword evidence="7 17" id="KW-0732">Signal</keyword>
<dbReference type="RefSeq" id="WP_183010556.1">
    <property type="nucleotide sequence ID" value="NZ_JABEQP010000025.1"/>
</dbReference>
<organism evidence="19 20">
    <name type="scientific">Gluconacetobacter dulcium</name>
    <dbReference type="NCBI Taxonomy" id="2729096"/>
    <lineage>
        <taxon>Bacteria</taxon>
        <taxon>Pseudomonadati</taxon>
        <taxon>Pseudomonadota</taxon>
        <taxon>Alphaproteobacteria</taxon>
        <taxon>Acetobacterales</taxon>
        <taxon>Acetobacteraceae</taxon>
        <taxon>Gluconacetobacter</taxon>
    </lineage>
</organism>
<comment type="subcellular location">
    <subcellularLocation>
        <location evidence="1 14">Cell outer membrane</location>
        <topology evidence="1 14">Multi-pass membrane protein</topology>
    </subcellularLocation>
</comment>
<feature type="signal peptide" evidence="17">
    <location>
        <begin position="1"/>
        <end position="38"/>
    </location>
</feature>
<evidence type="ECO:0000259" key="18">
    <source>
        <dbReference type="SMART" id="SM00965"/>
    </source>
</evidence>
<evidence type="ECO:0000256" key="15">
    <source>
        <dbReference type="RuleBase" id="RU003357"/>
    </source>
</evidence>
<keyword evidence="4 14" id="KW-1134">Transmembrane beta strand</keyword>
<evidence type="ECO:0000256" key="10">
    <source>
        <dbReference type="ARBA" id="ARBA00023077"/>
    </source>
</evidence>
<dbReference type="InterPro" id="IPR011662">
    <property type="entry name" value="Secretin/TonB_short_N"/>
</dbReference>
<dbReference type="Gene3D" id="2.40.170.20">
    <property type="entry name" value="TonB-dependent receptor, beta-barrel domain"/>
    <property type="match status" value="1"/>
</dbReference>
<dbReference type="PANTHER" id="PTHR32552:SF68">
    <property type="entry name" value="FERRICHROME OUTER MEMBRANE TRANSPORTER_PHAGE RECEPTOR"/>
    <property type="match status" value="1"/>
</dbReference>
<dbReference type="Proteomes" id="UP000530320">
    <property type="component" value="Unassembled WGS sequence"/>
</dbReference>
<dbReference type="EMBL" id="JABEQP010000025">
    <property type="protein sequence ID" value="MBB2199638.1"/>
    <property type="molecule type" value="Genomic_DNA"/>
</dbReference>
<dbReference type="AlphaFoldDB" id="A0A7W4K3H7"/>
<dbReference type="InterPro" id="IPR000531">
    <property type="entry name" value="Beta-barrel_TonB"/>
</dbReference>
<comment type="caution">
    <text evidence="19">The sequence shown here is derived from an EMBL/GenBank/DDBJ whole genome shotgun (WGS) entry which is preliminary data.</text>
</comment>
<evidence type="ECO:0000256" key="16">
    <source>
        <dbReference type="SAM" id="MobiDB-lite"/>
    </source>
</evidence>
<evidence type="ECO:0000256" key="8">
    <source>
        <dbReference type="ARBA" id="ARBA00023004"/>
    </source>
</evidence>
<dbReference type="GO" id="GO:0038023">
    <property type="term" value="F:signaling receptor activity"/>
    <property type="evidence" value="ECO:0007669"/>
    <property type="project" value="InterPro"/>
</dbReference>
<keyword evidence="9" id="KW-0406">Ion transport</keyword>
<dbReference type="InterPro" id="IPR010105">
    <property type="entry name" value="TonB_sidphr_rcpt"/>
</dbReference>
<proteinExistence type="inferred from homology"/>
<evidence type="ECO:0000256" key="11">
    <source>
        <dbReference type="ARBA" id="ARBA00023136"/>
    </source>
</evidence>
<evidence type="ECO:0000256" key="1">
    <source>
        <dbReference type="ARBA" id="ARBA00004571"/>
    </source>
</evidence>
<evidence type="ECO:0000313" key="19">
    <source>
        <dbReference type="EMBL" id="MBB2199638.1"/>
    </source>
</evidence>
<evidence type="ECO:0000256" key="17">
    <source>
        <dbReference type="SAM" id="SignalP"/>
    </source>
</evidence>
<dbReference type="GO" id="GO:0015891">
    <property type="term" value="P:siderophore transport"/>
    <property type="evidence" value="ECO:0007669"/>
    <property type="project" value="InterPro"/>
</dbReference>
<evidence type="ECO:0000256" key="14">
    <source>
        <dbReference type="PROSITE-ProRule" id="PRU01360"/>
    </source>
</evidence>
<feature type="domain" description="Secretin/TonB short N-terminal" evidence="18">
    <location>
        <begin position="70"/>
        <end position="121"/>
    </location>
</feature>
<reference evidence="19 20" key="1">
    <citation type="submission" date="2020-04" db="EMBL/GenBank/DDBJ databases">
        <title>Description of novel Gluconacetobacter.</title>
        <authorList>
            <person name="Sombolestani A."/>
        </authorList>
    </citation>
    <scope>NUCLEOTIDE SEQUENCE [LARGE SCALE GENOMIC DNA]</scope>
    <source>
        <strain evidence="19 20">LMG 22058</strain>
    </source>
</reference>
<dbReference type="PANTHER" id="PTHR32552">
    <property type="entry name" value="FERRICHROME IRON RECEPTOR-RELATED"/>
    <property type="match status" value="1"/>
</dbReference>
<keyword evidence="12 19" id="KW-0675">Receptor</keyword>
<dbReference type="Pfam" id="PF07715">
    <property type="entry name" value="Plug"/>
    <property type="match status" value="1"/>
</dbReference>
<protein>
    <submittedName>
        <fullName evidence="19">TonB-dependent siderophore receptor</fullName>
    </submittedName>
</protein>
<feature type="region of interest" description="Disordered" evidence="16">
    <location>
        <begin position="559"/>
        <end position="578"/>
    </location>
</feature>
<dbReference type="InterPro" id="IPR039426">
    <property type="entry name" value="TonB-dep_rcpt-like"/>
</dbReference>
<dbReference type="Gene3D" id="3.55.50.30">
    <property type="match status" value="1"/>
</dbReference>
<dbReference type="SMART" id="SM00965">
    <property type="entry name" value="STN"/>
    <property type="match status" value="1"/>
</dbReference>
<feature type="compositionally biased region" description="Low complexity" evidence="16">
    <location>
        <begin position="560"/>
        <end position="575"/>
    </location>
</feature>
<evidence type="ECO:0000256" key="5">
    <source>
        <dbReference type="ARBA" id="ARBA00022496"/>
    </source>
</evidence>
<feature type="chain" id="PRO_5031093275" evidence="17">
    <location>
        <begin position="39"/>
        <end position="845"/>
    </location>
</feature>
<keyword evidence="5" id="KW-0410">Iron transport</keyword>
<dbReference type="SUPFAM" id="SSF56935">
    <property type="entry name" value="Porins"/>
    <property type="match status" value="1"/>
</dbReference>
<gene>
    <name evidence="19" type="ORF">HLH44_19770</name>
</gene>
<name>A0A7W4K3H7_9PROT</name>
<keyword evidence="8" id="KW-0408">Iron</keyword>
<dbReference type="NCBIfam" id="TIGR01783">
    <property type="entry name" value="TonB-siderophor"/>
    <property type="match status" value="1"/>
</dbReference>